<organism evidence="1">
    <name type="scientific">Octopus bimaculoides</name>
    <name type="common">California two-spotted octopus</name>
    <dbReference type="NCBI Taxonomy" id="37653"/>
    <lineage>
        <taxon>Eukaryota</taxon>
        <taxon>Metazoa</taxon>
        <taxon>Spiralia</taxon>
        <taxon>Lophotrochozoa</taxon>
        <taxon>Mollusca</taxon>
        <taxon>Cephalopoda</taxon>
        <taxon>Coleoidea</taxon>
        <taxon>Octopodiformes</taxon>
        <taxon>Octopoda</taxon>
        <taxon>Incirrata</taxon>
        <taxon>Octopodidae</taxon>
        <taxon>Octopus</taxon>
    </lineage>
</organism>
<proteinExistence type="predicted"/>
<gene>
    <name evidence="1" type="ORF">OCBIM_22002464mg</name>
</gene>
<name>A0A0L8G0U8_OCTBM</name>
<reference evidence="1" key="1">
    <citation type="submission" date="2015-07" db="EMBL/GenBank/DDBJ databases">
        <title>MeaNS - Measles Nucleotide Surveillance Program.</title>
        <authorList>
            <person name="Tran T."/>
            <person name="Druce J."/>
        </authorList>
    </citation>
    <scope>NUCLEOTIDE SEQUENCE</scope>
    <source>
        <strain evidence="1">UCB-OBI-ISO-001</strain>
        <tissue evidence="1">Gonad</tissue>
    </source>
</reference>
<dbReference type="EMBL" id="KQ424662">
    <property type="protein sequence ID" value="KOF70636.1"/>
    <property type="molecule type" value="Genomic_DNA"/>
</dbReference>
<dbReference type="AlphaFoldDB" id="A0A0L8G0U8"/>
<accession>A0A0L8G0U8</accession>
<sequence>MGYWFTTTLYSTVADIQPYIHHILIYNLSHNRTCNVFYSINHSVNSTFYPSYFDVLTVSQSYTYTHIHCVLVTLD</sequence>
<protein>
    <submittedName>
        <fullName evidence="1">Uncharacterized protein</fullName>
    </submittedName>
</protein>
<evidence type="ECO:0000313" key="1">
    <source>
        <dbReference type="EMBL" id="KOF70636.1"/>
    </source>
</evidence>